<accession>X1N430</accession>
<feature type="transmembrane region" description="Helical" evidence="1">
    <location>
        <begin position="66"/>
        <end position="85"/>
    </location>
</feature>
<gene>
    <name evidence="2" type="ORF">S06H3_48024</name>
</gene>
<reference evidence="2" key="1">
    <citation type="journal article" date="2014" name="Front. Microbiol.">
        <title>High frequency of phylogenetically diverse reductive dehalogenase-homologous genes in deep subseafloor sedimentary metagenomes.</title>
        <authorList>
            <person name="Kawai M."/>
            <person name="Futagami T."/>
            <person name="Toyoda A."/>
            <person name="Takaki Y."/>
            <person name="Nishi S."/>
            <person name="Hori S."/>
            <person name="Arai W."/>
            <person name="Tsubouchi T."/>
            <person name="Morono Y."/>
            <person name="Uchiyama I."/>
            <person name="Ito T."/>
            <person name="Fujiyama A."/>
            <person name="Inagaki F."/>
            <person name="Takami H."/>
        </authorList>
    </citation>
    <scope>NUCLEOTIDE SEQUENCE</scope>
    <source>
        <strain evidence="2">Expedition CK06-06</strain>
    </source>
</reference>
<keyword evidence="1" id="KW-0472">Membrane</keyword>
<feature type="transmembrane region" description="Helical" evidence="1">
    <location>
        <begin position="92"/>
        <end position="114"/>
    </location>
</feature>
<keyword evidence="1" id="KW-1133">Transmembrane helix</keyword>
<sequence>YIRKRLSTNSENQPIPIAFYELEMFEDTNSLKKIINTRKKIDLVGILIPNRNGSPMLAKFLNQLTGLYPDMLTLIIIGVLGLLFSTHYLKKVMIFVCVISIIGVVIPVAGQYIIYQFRIPFDPVFIILAVIGVVRSGEDLKLNIFKKGNKNKNVRLSVTQ</sequence>
<keyword evidence="1" id="KW-0812">Transmembrane</keyword>
<evidence type="ECO:0000256" key="1">
    <source>
        <dbReference type="SAM" id="Phobius"/>
    </source>
</evidence>
<dbReference type="EMBL" id="BARV01030214">
    <property type="protein sequence ID" value="GAI38787.1"/>
    <property type="molecule type" value="Genomic_DNA"/>
</dbReference>
<organism evidence="2">
    <name type="scientific">marine sediment metagenome</name>
    <dbReference type="NCBI Taxonomy" id="412755"/>
    <lineage>
        <taxon>unclassified sequences</taxon>
        <taxon>metagenomes</taxon>
        <taxon>ecological metagenomes</taxon>
    </lineage>
</organism>
<comment type="caution">
    <text evidence="2">The sequence shown here is derived from an EMBL/GenBank/DDBJ whole genome shotgun (WGS) entry which is preliminary data.</text>
</comment>
<name>X1N430_9ZZZZ</name>
<feature type="transmembrane region" description="Helical" evidence="1">
    <location>
        <begin position="120"/>
        <end position="137"/>
    </location>
</feature>
<proteinExistence type="predicted"/>
<feature type="non-terminal residue" evidence="2">
    <location>
        <position position="1"/>
    </location>
</feature>
<protein>
    <submittedName>
        <fullName evidence="2">Uncharacterized protein</fullName>
    </submittedName>
</protein>
<evidence type="ECO:0000313" key="2">
    <source>
        <dbReference type="EMBL" id="GAI38787.1"/>
    </source>
</evidence>
<dbReference type="AlphaFoldDB" id="X1N430"/>